<keyword evidence="1" id="KW-0677">Repeat</keyword>
<organism evidence="3 4">
    <name type="scientific">Jimgerdemannia flammicorona</name>
    <dbReference type="NCBI Taxonomy" id="994334"/>
    <lineage>
        <taxon>Eukaryota</taxon>
        <taxon>Fungi</taxon>
        <taxon>Fungi incertae sedis</taxon>
        <taxon>Mucoromycota</taxon>
        <taxon>Mucoromycotina</taxon>
        <taxon>Endogonomycetes</taxon>
        <taxon>Endogonales</taxon>
        <taxon>Endogonaceae</taxon>
        <taxon>Jimgerdemannia</taxon>
    </lineage>
</organism>
<dbReference type="GO" id="GO:0098703">
    <property type="term" value="P:calcium ion import across plasma membrane"/>
    <property type="evidence" value="ECO:0007669"/>
    <property type="project" value="TreeGrafter"/>
</dbReference>
<gene>
    <name evidence="3" type="ORF">BC936DRAFT_139259</name>
</gene>
<dbReference type="OrthoDB" id="2377581at2759"/>
<evidence type="ECO:0000256" key="2">
    <source>
        <dbReference type="SAM" id="Phobius"/>
    </source>
</evidence>
<dbReference type="PANTHER" id="PTHR10582">
    <property type="entry name" value="TRANSIENT RECEPTOR POTENTIAL ION CHANNEL PROTEIN"/>
    <property type="match status" value="1"/>
</dbReference>
<dbReference type="InterPro" id="IPR024862">
    <property type="entry name" value="TRPV"/>
</dbReference>
<evidence type="ECO:0000313" key="4">
    <source>
        <dbReference type="Proteomes" id="UP000268093"/>
    </source>
</evidence>
<feature type="transmembrane region" description="Helical" evidence="2">
    <location>
        <begin position="541"/>
        <end position="563"/>
    </location>
</feature>
<feature type="transmembrane region" description="Helical" evidence="2">
    <location>
        <begin position="651"/>
        <end position="672"/>
    </location>
</feature>
<evidence type="ECO:0000313" key="3">
    <source>
        <dbReference type="EMBL" id="RUP20191.1"/>
    </source>
</evidence>
<keyword evidence="2" id="KW-1133">Transmembrane helix</keyword>
<dbReference type="AlphaFoldDB" id="A0A433BA97"/>
<dbReference type="GO" id="GO:0005216">
    <property type="term" value="F:monoatomic ion channel activity"/>
    <property type="evidence" value="ECO:0007669"/>
    <property type="project" value="InterPro"/>
</dbReference>
<feature type="transmembrane region" description="Helical" evidence="2">
    <location>
        <begin position="407"/>
        <end position="427"/>
    </location>
</feature>
<evidence type="ECO:0008006" key="5">
    <source>
        <dbReference type="Google" id="ProtNLM"/>
    </source>
</evidence>
<protein>
    <recommendedName>
        <fullName evidence="5">Ion transport domain-containing protein</fullName>
    </recommendedName>
</protein>
<reference evidence="3 4" key="1">
    <citation type="journal article" date="2018" name="New Phytol.">
        <title>Phylogenomics of Endogonaceae and evolution of mycorrhizas within Mucoromycota.</title>
        <authorList>
            <person name="Chang Y."/>
            <person name="Desiro A."/>
            <person name="Na H."/>
            <person name="Sandor L."/>
            <person name="Lipzen A."/>
            <person name="Clum A."/>
            <person name="Barry K."/>
            <person name="Grigoriev I.V."/>
            <person name="Martin F.M."/>
            <person name="Stajich J.E."/>
            <person name="Smith M.E."/>
            <person name="Bonito G."/>
            <person name="Spatafora J.W."/>
        </authorList>
    </citation>
    <scope>NUCLEOTIDE SEQUENCE [LARGE SCALE GENOMIC DNA]</scope>
    <source>
        <strain evidence="3 4">GMNB39</strain>
    </source>
</reference>
<dbReference type="GO" id="GO:0005886">
    <property type="term" value="C:plasma membrane"/>
    <property type="evidence" value="ECO:0007669"/>
    <property type="project" value="TreeGrafter"/>
</dbReference>
<dbReference type="EMBL" id="RBNI01014580">
    <property type="protein sequence ID" value="RUP20191.1"/>
    <property type="molecule type" value="Genomic_DNA"/>
</dbReference>
<dbReference type="Proteomes" id="UP000268093">
    <property type="component" value="Unassembled WGS sequence"/>
</dbReference>
<keyword evidence="2" id="KW-0812">Transmembrane</keyword>
<dbReference type="PANTHER" id="PTHR10582:SF2">
    <property type="entry name" value="INACTIVE"/>
    <property type="match status" value="1"/>
</dbReference>
<keyword evidence="4" id="KW-1185">Reference proteome</keyword>
<feature type="transmembrane region" description="Helical" evidence="2">
    <location>
        <begin position="439"/>
        <end position="456"/>
    </location>
</feature>
<sequence>MRLTWEEEHSAVEEEKEHTHFVRIVALGKRSTNYIIQLPLANGFELRGEIIYFDRNILVNATRALLFMRHIVASQQKQHSDLNTDSSKVDNFFLLKRTSIVIVSVTECSYTHFGISPFHRDIIKFGISHVGQPEVFNQVGEIVPFFELLQHEHDLDLVELIIDWGEWIPSGANNTGDLSTNPLKYAMEKDMEDLVHKLVKYCVKKTQEHRNQGYMTMVAECLEDISLNHPKLLEGVVQELSSVRTLRDSLPPYDMRGMLAHDNHYEISDIDVYRTLSKLQKYNPESWSYRFLTRPWTSMEDFFDEIKCSLTAIIYKEARELREFGHINHLHKKHDEGNLYVVPLPSLCVYEPLKHSVLGYLWHDVIRPRSKFIELVDDLNSGHAIFASPIFEAILNFKWHTYARKRYLFWFALFVLYFLSFLTVVSVEGEIVGSEWKGVMLDFTVLLSVLFLFQELRQAIYNFWGYIFSIYNYIDIGRYVTLALPLKFRVFELISSYSSSGDFDSKPTFVLTHTHFNILQLRISNHLGIFVAIVLDMVRRIAALLFVMSVLVVGFAQAFHILLRHNDDQEYPRYTGHGSPYQYENGQLAPNWVEGTQSVIDVVRAPNKATQMFNTFDQSLRAVYDFVGGDFGTLDGFRGNASLVSMGSGHLVVSLLICWLGSLGRIVFLLTTPRFPLFRISWSYYSRSWCQSFSSMFLLVGYL</sequence>
<name>A0A433BA97_9FUNG</name>
<proteinExistence type="predicted"/>
<accession>A0A433BA97</accession>
<evidence type="ECO:0000256" key="1">
    <source>
        <dbReference type="ARBA" id="ARBA00022737"/>
    </source>
</evidence>
<keyword evidence="2" id="KW-0472">Membrane</keyword>
<comment type="caution">
    <text evidence="3">The sequence shown here is derived from an EMBL/GenBank/DDBJ whole genome shotgun (WGS) entry which is preliminary data.</text>
</comment>